<sequence length="407" mass="42284">MGAEAAAPDPAAVDPRFARSVARWLRAYPRRWRATRTAEVTDLLADLAPPGARRLDLRSGLGLVRGGWATRWREHPPLGPWLAYLGWERRLDPRYRDWVRDDIEGALFGARRAAAGLALYGVLTLAGALGEGGGAPAALLTVLLPTVALVAAAWGPFIRDRAVAKHLAIRPGEVVTPSARVHAVVARTRVAAGPWTVAACTVAVTSVVASTTVLALADRMLAATGCGRACFSVDAVPVTPGFRVAVLGAAGVALGVGALLAVRARHRLRRWEPRLQPARWVTPLRSPGVVRLLVASAVVAGLAVVLPDLAAALAGPVLVASALAVPVLLVAWRTVASGATRATAGIEVLRVVTSGRDRPDHGVPGFLPATTWLPAGTVAPLPAAADPRLPAARPSGPAADPYRPGDA</sequence>
<evidence type="ECO:0000256" key="1">
    <source>
        <dbReference type="SAM" id="MobiDB-lite"/>
    </source>
</evidence>
<protein>
    <submittedName>
        <fullName evidence="3">Uncharacterized protein</fullName>
    </submittedName>
</protein>
<keyword evidence="2" id="KW-0812">Transmembrane</keyword>
<dbReference type="RefSeq" id="WP_122149288.1">
    <property type="nucleotide sequence ID" value="NZ_RFFI01000047.1"/>
</dbReference>
<evidence type="ECO:0000313" key="3">
    <source>
        <dbReference type="EMBL" id="RMI09504.1"/>
    </source>
</evidence>
<feature type="transmembrane region" description="Helical" evidence="2">
    <location>
        <begin position="242"/>
        <end position="262"/>
    </location>
</feature>
<accession>A0A3M2J9B3</accession>
<feature type="transmembrane region" description="Helical" evidence="2">
    <location>
        <begin position="113"/>
        <end position="130"/>
    </location>
</feature>
<evidence type="ECO:0000256" key="2">
    <source>
        <dbReference type="SAM" id="Phobius"/>
    </source>
</evidence>
<gene>
    <name evidence="3" type="ORF">EBM89_09990</name>
</gene>
<proteinExistence type="predicted"/>
<dbReference type="OrthoDB" id="4829762at2"/>
<dbReference type="EMBL" id="RFFI01000047">
    <property type="protein sequence ID" value="RMI09504.1"/>
    <property type="molecule type" value="Genomic_DNA"/>
</dbReference>
<feature type="region of interest" description="Disordered" evidence="1">
    <location>
        <begin position="384"/>
        <end position="407"/>
    </location>
</feature>
<keyword evidence="2" id="KW-0472">Membrane</keyword>
<organism evidence="3 4">
    <name type="scientific">Cellulomonas triticagri</name>
    <dbReference type="NCBI Taxonomy" id="2483352"/>
    <lineage>
        <taxon>Bacteria</taxon>
        <taxon>Bacillati</taxon>
        <taxon>Actinomycetota</taxon>
        <taxon>Actinomycetes</taxon>
        <taxon>Micrococcales</taxon>
        <taxon>Cellulomonadaceae</taxon>
        <taxon>Cellulomonas</taxon>
    </lineage>
</organism>
<evidence type="ECO:0000313" key="4">
    <source>
        <dbReference type="Proteomes" id="UP000269289"/>
    </source>
</evidence>
<name>A0A3M2J9B3_9CELL</name>
<reference evidence="3 4" key="1">
    <citation type="submission" date="2018-10" db="EMBL/GenBank/DDBJ databases">
        <title>Isolation, diversity and antifungal activity of actinobacteria from wheat.</title>
        <authorList>
            <person name="Han C."/>
        </authorList>
    </citation>
    <scope>NUCLEOTIDE SEQUENCE [LARGE SCALE GENOMIC DNA]</scope>
    <source>
        <strain evidence="3 4">NEAU-YY56</strain>
    </source>
</reference>
<dbReference type="AlphaFoldDB" id="A0A3M2J9B3"/>
<feature type="transmembrane region" description="Helical" evidence="2">
    <location>
        <begin position="136"/>
        <end position="157"/>
    </location>
</feature>
<feature type="transmembrane region" description="Helical" evidence="2">
    <location>
        <begin position="312"/>
        <end position="332"/>
    </location>
</feature>
<keyword evidence="2" id="KW-1133">Transmembrane helix</keyword>
<feature type="transmembrane region" description="Helical" evidence="2">
    <location>
        <begin position="195"/>
        <end position="217"/>
    </location>
</feature>
<feature type="compositionally biased region" description="Low complexity" evidence="1">
    <location>
        <begin position="384"/>
        <end position="394"/>
    </location>
</feature>
<feature type="transmembrane region" description="Helical" evidence="2">
    <location>
        <begin position="289"/>
        <end position="306"/>
    </location>
</feature>
<keyword evidence="4" id="KW-1185">Reference proteome</keyword>
<dbReference type="Proteomes" id="UP000269289">
    <property type="component" value="Unassembled WGS sequence"/>
</dbReference>
<comment type="caution">
    <text evidence="3">The sequence shown here is derived from an EMBL/GenBank/DDBJ whole genome shotgun (WGS) entry which is preliminary data.</text>
</comment>